<dbReference type="GO" id="GO:0005085">
    <property type="term" value="F:guanyl-nucleotide exchange factor activity"/>
    <property type="evidence" value="ECO:0007669"/>
    <property type="project" value="UniProtKB-KW"/>
</dbReference>
<keyword evidence="2 3" id="KW-0344">Guanine-nucleotide releasing factor</keyword>
<keyword evidence="1 4" id="KW-0728">SH3 domain</keyword>
<dbReference type="AlphaFoldDB" id="A0A9P6DV92"/>
<evidence type="ECO:0000256" key="4">
    <source>
        <dbReference type="PROSITE-ProRule" id="PRU00192"/>
    </source>
</evidence>
<feature type="domain" description="SH3" evidence="6">
    <location>
        <begin position="22"/>
        <end position="83"/>
    </location>
</feature>
<feature type="compositionally biased region" description="Low complexity" evidence="5">
    <location>
        <begin position="158"/>
        <end position="172"/>
    </location>
</feature>
<dbReference type="GO" id="GO:0007265">
    <property type="term" value="P:Ras protein signal transduction"/>
    <property type="evidence" value="ECO:0007669"/>
    <property type="project" value="TreeGrafter"/>
</dbReference>
<feature type="region of interest" description="Disordered" evidence="5">
    <location>
        <begin position="233"/>
        <end position="264"/>
    </location>
</feature>
<gene>
    <name evidence="9" type="ORF">BS47DRAFT_1346783</name>
</gene>
<proteinExistence type="predicted"/>
<reference evidence="9" key="1">
    <citation type="journal article" date="2020" name="Nat. Commun.">
        <title>Large-scale genome sequencing of mycorrhizal fungi provides insights into the early evolution of symbiotic traits.</title>
        <authorList>
            <person name="Miyauchi S."/>
            <person name="Kiss E."/>
            <person name="Kuo A."/>
            <person name="Drula E."/>
            <person name="Kohler A."/>
            <person name="Sanchez-Garcia M."/>
            <person name="Morin E."/>
            <person name="Andreopoulos B."/>
            <person name="Barry K.W."/>
            <person name="Bonito G."/>
            <person name="Buee M."/>
            <person name="Carver A."/>
            <person name="Chen C."/>
            <person name="Cichocki N."/>
            <person name="Clum A."/>
            <person name="Culley D."/>
            <person name="Crous P.W."/>
            <person name="Fauchery L."/>
            <person name="Girlanda M."/>
            <person name="Hayes R.D."/>
            <person name="Keri Z."/>
            <person name="LaButti K."/>
            <person name="Lipzen A."/>
            <person name="Lombard V."/>
            <person name="Magnuson J."/>
            <person name="Maillard F."/>
            <person name="Murat C."/>
            <person name="Nolan M."/>
            <person name="Ohm R.A."/>
            <person name="Pangilinan J."/>
            <person name="Pereira M.F."/>
            <person name="Perotto S."/>
            <person name="Peter M."/>
            <person name="Pfister S."/>
            <person name="Riley R."/>
            <person name="Sitrit Y."/>
            <person name="Stielow J.B."/>
            <person name="Szollosi G."/>
            <person name="Zifcakova L."/>
            <person name="Stursova M."/>
            <person name="Spatafora J.W."/>
            <person name="Tedersoo L."/>
            <person name="Vaario L.M."/>
            <person name="Yamada A."/>
            <person name="Yan M."/>
            <person name="Wang P."/>
            <person name="Xu J."/>
            <person name="Bruns T."/>
            <person name="Baldrian P."/>
            <person name="Vilgalys R."/>
            <person name="Dunand C."/>
            <person name="Henrissat B."/>
            <person name="Grigoriev I.V."/>
            <person name="Hibbett D."/>
            <person name="Nagy L.G."/>
            <person name="Martin F.M."/>
        </authorList>
    </citation>
    <scope>NUCLEOTIDE SEQUENCE</scope>
    <source>
        <strain evidence="9">UP504</strain>
    </source>
</reference>
<feature type="domain" description="N-terminal Ras-GEF" evidence="8">
    <location>
        <begin position="353"/>
        <end position="487"/>
    </location>
</feature>
<feature type="compositionally biased region" description="Basic residues" evidence="5">
    <location>
        <begin position="504"/>
        <end position="513"/>
    </location>
</feature>
<sequence>MSTLLAYANYPPSAGTRMQPSQHKFYAVALYDFDAVESNHLSFSAGQVLSIVDVDRSGWWEAMSLESQHGGWVSRNYMYRLETSEALAYLKSQYGPVAVSALKDDSDNVSLASTSDRRSLASLASMATYGSEYPSEELIDLPELTVQDLAGASTLSFDSYQGSSSSGDLASSPRTHTSEYSHFSMGSHESFTTAGAPSTNSYEVNYISSPIHPSPSSRVSYNRTTAQLWPMTVTSPSAPHSRSRSETLSSSPRTAGIRGPSITIPQTQTRLGGIREVSPMSIDSGGSGFTASPTLSLAASEARSVGPTTRARKLEQILGPEGADVATLTDRSTEPLPWYLKPSWTDADLIFADDGRVQSGTLKSLIERLTVTQSRPSAEVAYRDAFLMTYRSFATADDIVELLSKRYEMLDPKGMSEDEFDEWKEKKLRPVQTLVLNVFSTWLKNHHMLDVGRDALERVKDFLTLIKTPAKNERIAKGLLRLIELHRTEPDQPSSPTSQVSPTNKRKKAPMGIRRKSQKADILRFDAGEFAQQLALITHRLYSDIRATEIIAWARYEDPEHPDVQNLMKLWHFSGKLVKLVKYSILTTDTLSRRREMVNHFIKIDEKSRSLGNFAAVGSLTAGLSASCLEKLGLTWAHADKYQRLESLRAFTNPANSFVTLRNAYKPIEGPCIPFLGFVSESWYPGMFLPMAATLHQRYPDDVPGVPGGPETLINFAKHQWLAEVCAEALRYQNRSYPSETVDNPDLTQFIEDQLFLVSAVDDDWFWTKAAEVQRGEEDHSDIRRGLEAAGF</sequence>
<dbReference type="PROSITE" id="PS50002">
    <property type="entry name" value="SH3"/>
    <property type="match status" value="1"/>
</dbReference>
<dbReference type="InterPro" id="IPR001895">
    <property type="entry name" value="RASGEF_cat_dom"/>
</dbReference>
<evidence type="ECO:0000256" key="2">
    <source>
        <dbReference type="ARBA" id="ARBA00022658"/>
    </source>
</evidence>
<dbReference type="SUPFAM" id="SSF48366">
    <property type="entry name" value="Ras GEF"/>
    <property type="match status" value="1"/>
</dbReference>
<protein>
    <recommendedName>
        <fullName evidence="11">Ras GEF</fullName>
    </recommendedName>
</protein>
<evidence type="ECO:0000259" key="6">
    <source>
        <dbReference type="PROSITE" id="PS50002"/>
    </source>
</evidence>
<evidence type="ECO:0000259" key="8">
    <source>
        <dbReference type="PROSITE" id="PS50212"/>
    </source>
</evidence>
<dbReference type="PROSITE" id="PS50009">
    <property type="entry name" value="RASGEF_CAT"/>
    <property type="match status" value="1"/>
</dbReference>
<dbReference type="GO" id="GO:0005886">
    <property type="term" value="C:plasma membrane"/>
    <property type="evidence" value="ECO:0007669"/>
    <property type="project" value="TreeGrafter"/>
</dbReference>
<dbReference type="Gene3D" id="2.30.30.40">
    <property type="entry name" value="SH3 Domains"/>
    <property type="match status" value="1"/>
</dbReference>
<dbReference type="EMBL" id="MU129000">
    <property type="protein sequence ID" value="KAF9511450.1"/>
    <property type="molecule type" value="Genomic_DNA"/>
</dbReference>
<evidence type="ECO:0000256" key="5">
    <source>
        <dbReference type="SAM" id="MobiDB-lite"/>
    </source>
</evidence>
<dbReference type="InterPro" id="IPR000651">
    <property type="entry name" value="Ras-like_Gua-exchang_fac_N"/>
</dbReference>
<evidence type="ECO:0000313" key="9">
    <source>
        <dbReference type="EMBL" id="KAF9511450.1"/>
    </source>
</evidence>
<evidence type="ECO:0000259" key="7">
    <source>
        <dbReference type="PROSITE" id="PS50009"/>
    </source>
</evidence>
<dbReference type="Pfam" id="PF00618">
    <property type="entry name" value="RasGEF_N"/>
    <property type="match status" value="1"/>
</dbReference>
<comment type="caution">
    <text evidence="9">The sequence shown here is derived from an EMBL/GenBank/DDBJ whole genome shotgun (WGS) entry which is preliminary data.</text>
</comment>
<dbReference type="PANTHER" id="PTHR23113">
    <property type="entry name" value="GUANINE NUCLEOTIDE EXCHANGE FACTOR"/>
    <property type="match status" value="1"/>
</dbReference>
<evidence type="ECO:0000256" key="3">
    <source>
        <dbReference type="PROSITE-ProRule" id="PRU00168"/>
    </source>
</evidence>
<dbReference type="CDD" id="cd06224">
    <property type="entry name" value="REM"/>
    <property type="match status" value="1"/>
</dbReference>
<dbReference type="PANTHER" id="PTHR23113:SF368">
    <property type="entry name" value="CELL DIVISION CONTROL PROTEIN 25"/>
    <property type="match status" value="1"/>
</dbReference>
<dbReference type="SMART" id="SM00229">
    <property type="entry name" value="RasGEFN"/>
    <property type="match status" value="1"/>
</dbReference>
<dbReference type="SMART" id="SM00326">
    <property type="entry name" value="SH3"/>
    <property type="match status" value="1"/>
</dbReference>
<evidence type="ECO:0008006" key="11">
    <source>
        <dbReference type="Google" id="ProtNLM"/>
    </source>
</evidence>
<dbReference type="SMART" id="SM00147">
    <property type="entry name" value="RasGEF"/>
    <property type="match status" value="1"/>
</dbReference>
<dbReference type="CDD" id="cd00174">
    <property type="entry name" value="SH3"/>
    <property type="match status" value="1"/>
</dbReference>
<accession>A0A9P6DV92</accession>
<dbReference type="Gene3D" id="1.20.870.10">
    <property type="entry name" value="Son of sevenless (SoS) protein Chain: S domain 1"/>
    <property type="match status" value="1"/>
</dbReference>
<feature type="region of interest" description="Disordered" evidence="5">
    <location>
        <begin position="487"/>
        <end position="513"/>
    </location>
</feature>
<dbReference type="Proteomes" id="UP000886523">
    <property type="component" value="Unassembled WGS sequence"/>
</dbReference>
<evidence type="ECO:0000313" key="10">
    <source>
        <dbReference type="Proteomes" id="UP000886523"/>
    </source>
</evidence>
<feature type="compositionally biased region" description="Low complexity" evidence="5">
    <location>
        <begin position="491"/>
        <end position="503"/>
    </location>
</feature>
<dbReference type="InterPro" id="IPR023578">
    <property type="entry name" value="Ras_GEF_dom_sf"/>
</dbReference>
<dbReference type="InterPro" id="IPR008937">
    <property type="entry name" value="Ras-like_GEF"/>
</dbReference>
<keyword evidence="10" id="KW-1185">Reference proteome</keyword>
<dbReference type="PROSITE" id="PS50212">
    <property type="entry name" value="RASGEF_NTER"/>
    <property type="match status" value="1"/>
</dbReference>
<organism evidence="9 10">
    <name type="scientific">Hydnum rufescens UP504</name>
    <dbReference type="NCBI Taxonomy" id="1448309"/>
    <lineage>
        <taxon>Eukaryota</taxon>
        <taxon>Fungi</taxon>
        <taxon>Dikarya</taxon>
        <taxon>Basidiomycota</taxon>
        <taxon>Agaricomycotina</taxon>
        <taxon>Agaricomycetes</taxon>
        <taxon>Cantharellales</taxon>
        <taxon>Hydnaceae</taxon>
        <taxon>Hydnum</taxon>
    </lineage>
</organism>
<dbReference type="InterPro" id="IPR036964">
    <property type="entry name" value="RASGEF_cat_dom_sf"/>
</dbReference>
<dbReference type="Gene3D" id="1.10.840.10">
    <property type="entry name" value="Ras guanine-nucleotide exchange factors catalytic domain"/>
    <property type="match status" value="1"/>
</dbReference>
<dbReference type="OrthoDB" id="10255964at2759"/>
<feature type="domain" description="Ras-GEF" evidence="7">
    <location>
        <begin position="526"/>
        <end position="765"/>
    </location>
</feature>
<dbReference type="Pfam" id="PF00617">
    <property type="entry name" value="RasGEF"/>
    <property type="match status" value="1"/>
</dbReference>
<dbReference type="Pfam" id="PF00018">
    <property type="entry name" value="SH3_1"/>
    <property type="match status" value="1"/>
</dbReference>
<dbReference type="InterPro" id="IPR036028">
    <property type="entry name" value="SH3-like_dom_sf"/>
</dbReference>
<name>A0A9P6DV92_9AGAM</name>
<evidence type="ECO:0000256" key="1">
    <source>
        <dbReference type="ARBA" id="ARBA00022443"/>
    </source>
</evidence>
<feature type="region of interest" description="Disordered" evidence="5">
    <location>
        <begin position="158"/>
        <end position="194"/>
    </location>
</feature>
<dbReference type="InterPro" id="IPR001452">
    <property type="entry name" value="SH3_domain"/>
</dbReference>
<dbReference type="SUPFAM" id="SSF50044">
    <property type="entry name" value="SH3-domain"/>
    <property type="match status" value="1"/>
</dbReference>